<feature type="domain" description="Opine dehydrogenase" evidence="3">
    <location>
        <begin position="184"/>
        <end position="329"/>
    </location>
</feature>
<dbReference type="GO" id="GO:0016616">
    <property type="term" value="F:oxidoreductase activity, acting on the CH-OH group of donors, NAD or NADP as acceptor"/>
    <property type="evidence" value="ECO:0007669"/>
    <property type="project" value="InterPro"/>
</dbReference>
<protein>
    <submittedName>
        <fullName evidence="4">Opine dehydrogenase</fullName>
        <ecNumber evidence="4">1.5.1.28</ecNumber>
    </submittedName>
</protein>
<dbReference type="GO" id="GO:0051287">
    <property type="term" value="F:NAD binding"/>
    <property type="evidence" value="ECO:0007669"/>
    <property type="project" value="InterPro"/>
</dbReference>
<dbReference type="EC" id="1.5.1.28" evidence="4"/>
<dbReference type="Pfam" id="PF02317">
    <property type="entry name" value="Octopine_DH"/>
    <property type="match status" value="1"/>
</dbReference>
<evidence type="ECO:0000259" key="2">
    <source>
        <dbReference type="Pfam" id="PF01210"/>
    </source>
</evidence>
<dbReference type="Gene3D" id="1.10.1040.10">
    <property type="entry name" value="N-(1-d-carboxylethyl)-l-norvaline Dehydrogenase, domain 2"/>
    <property type="match status" value="1"/>
</dbReference>
<dbReference type="InterPro" id="IPR011128">
    <property type="entry name" value="G3P_DH_NAD-dep_N"/>
</dbReference>
<reference evidence="4" key="1">
    <citation type="submission" date="2019-08" db="EMBL/GenBank/DDBJ databases">
        <authorList>
            <person name="Kucharzyk K."/>
            <person name="Murdoch R.W."/>
            <person name="Higgins S."/>
            <person name="Loffler F."/>
        </authorList>
    </citation>
    <scope>NUCLEOTIDE SEQUENCE</scope>
</reference>
<dbReference type="InterPro" id="IPR013328">
    <property type="entry name" value="6PGD_dom2"/>
</dbReference>
<dbReference type="PANTHER" id="PTHR38015">
    <property type="entry name" value="BLR6086 PROTEIN"/>
    <property type="match status" value="1"/>
</dbReference>
<dbReference type="InterPro" id="IPR008927">
    <property type="entry name" value="6-PGluconate_DH-like_C_sf"/>
</dbReference>
<dbReference type="Pfam" id="PF01210">
    <property type="entry name" value="NAD_Gly3P_dh_N"/>
    <property type="match status" value="1"/>
</dbReference>
<gene>
    <name evidence="4" type="primary">odh_3</name>
    <name evidence="4" type="ORF">SDC9_68580</name>
</gene>
<proteinExistence type="predicted"/>
<dbReference type="EMBL" id="VSSQ01003742">
    <property type="protein sequence ID" value="MPM22129.1"/>
    <property type="molecule type" value="Genomic_DNA"/>
</dbReference>
<evidence type="ECO:0000256" key="1">
    <source>
        <dbReference type="ARBA" id="ARBA00023002"/>
    </source>
</evidence>
<dbReference type="GO" id="GO:0047129">
    <property type="term" value="F:opine dehydrogenase activity"/>
    <property type="evidence" value="ECO:0007669"/>
    <property type="project" value="UniProtKB-EC"/>
</dbReference>
<dbReference type="AlphaFoldDB" id="A0A644Y193"/>
<sequence>MLKFAIIGAGAGGQSMAAILTDKGYGVRLYDIDKEKIHRLWELKTIKVSGVIQCEAAPEVITDSMEEVMEGADVVMIVSTTDAHRSIANACKPYLRDGQIVMLNPGHCGGALELANILRGENGCGKDLIIAEAGDLMYGCRSYELGNILHTGLKVSVSVATLPAGDVDRLMEVLGPVFPCLKPAANVLETGFRAAGAMLHPIPSLMNVNKMDLGESYDYYMEGITPHIADIISACDKERVAVCGALGVDALDLGGMLTKTYKLESRDSLYELIQSIESYRALRNPTNTSHRFIVEDTMSGLVPLASVGHELGIPTPMMDAFISLAGAVCGRDFWSEGRTAEKLGFTGKTLEQIHEMVR</sequence>
<dbReference type="SUPFAM" id="SSF48179">
    <property type="entry name" value="6-phosphogluconate dehydrogenase C-terminal domain-like"/>
    <property type="match status" value="1"/>
</dbReference>
<evidence type="ECO:0000313" key="4">
    <source>
        <dbReference type="EMBL" id="MPM22129.1"/>
    </source>
</evidence>
<dbReference type="InterPro" id="IPR051729">
    <property type="entry name" value="Opine/Lysopine_DH"/>
</dbReference>
<organism evidence="4">
    <name type="scientific">bioreactor metagenome</name>
    <dbReference type="NCBI Taxonomy" id="1076179"/>
    <lineage>
        <taxon>unclassified sequences</taxon>
        <taxon>metagenomes</taxon>
        <taxon>ecological metagenomes</taxon>
    </lineage>
</organism>
<dbReference type="SUPFAM" id="SSF51735">
    <property type="entry name" value="NAD(P)-binding Rossmann-fold domains"/>
    <property type="match status" value="1"/>
</dbReference>
<dbReference type="InterPro" id="IPR036291">
    <property type="entry name" value="NAD(P)-bd_dom_sf"/>
</dbReference>
<comment type="caution">
    <text evidence="4">The sequence shown here is derived from an EMBL/GenBank/DDBJ whole genome shotgun (WGS) entry which is preliminary data.</text>
</comment>
<name>A0A644Y193_9ZZZZ</name>
<accession>A0A644Y193</accession>
<dbReference type="GO" id="GO:0046168">
    <property type="term" value="P:glycerol-3-phosphate catabolic process"/>
    <property type="evidence" value="ECO:0007669"/>
    <property type="project" value="InterPro"/>
</dbReference>
<dbReference type="Gene3D" id="3.40.50.720">
    <property type="entry name" value="NAD(P)-binding Rossmann-like Domain"/>
    <property type="match status" value="1"/>
</dbReference>
<dbReference type="InterPro" id="IPR003421">
    <property type="entry name" value="Opine_DH"/>
</dbReference>
<evidence type="ECO:0000259" key="3">
    <source>
        <dbReference type="Pfam" id="PF02317"/>
    </source>
</evidence>
<dbReference type="PANTHER" id="PTHR38015:SF1">
    <property type="entry name" value="OPINE DEHYDROGENASE DOMAIN-CONTAINING PROTEIN"/>
    <property type="match status" value="1"/>
</dbReference>
<keyword evidence="1 4" id="KW-0560">Oxidoreductase</keyword>
<feature type="domain" description="Glycerol-3-phosphate dehydrogenase NAD-dependent N-terminal" evidence="2">
    <location>
        <begin position="4"/>
        <end position="102"/>
    </location>
</feature>